<dbReference type="Pfam" id="PF00933">
    <property type="entry name" value="Glyco_hydro_3"/>
    <property type="match status" value="1"/>
</dbReference>
<keyword evidence="7" id="KW-1185">Reference proteome</keyword>
<keyword evidence="2 6" id="KW-0378">Hydrolase</keyword>
<dbReference type="SMR" id="F0JKK7"/>
<evidence type="ECO:0000256" key="3">
    <source>
        <dbReference type="ARBA" id="ARBA00023295"/>
    </source>
</evidence>
<dbReference type="EMBL" id="CP003220">
    <property type="protein sequence ID" value="EGB16456.1"/>
    <property type="molecule type" value="Genomic_DNA"/>
</dbReference>
<comment type="similarity">
    <text evidence="1">Belongs to the glycosyl hydrolase 3 family.</text>
</comment>
<feature type="chain" id="PRO_5003255597" evidence="4">
    <location>
        <begin position="38"/>
        <end position="380"/>
    </location>
</feature>
<organism evidence="6 7">
    <name type="scientific">Pseudodesulfovibrio mercurii</name>
    <dbReference type="NCBI Taxonomy" id="641491"/>
    <lineage>
        <taxon>Bacteria</taxon>
        <taxon>Pseudomonadati</taxon>
        <taxon>Thermodesulfobacteriota</taxon>
        <taxon>Desulfovibrionia</taxon>
        <taxon>Desulfovibrionales</taxon>
        <taxon>Desulfovibrionaceae</taxon>
    </lineage>
</organism>
<evidence type="ECO:0000256" key="2">
    <source>
        <dbReference type="ARBA" id="ARBA00022801"/>
    </source>
</evidence>
<gene>
    <name evidence="6" type="ORF">DND132_3253</name>
</gene>
<dbReference type="PROSITE" id="PS00775">
    <property type="entry name" value="GLYCOSYL_HYDROL_F3"/>
    <property type="match status" value="1"/>
</dbReference>
<protein>
    <submittedName>
        <fullName evidence="6">Glycoside hydrolase family 3 domain protein</fullName>
    </submittedName>
</protein>
<dbReference type="GO" id="GO:0004553">
    <property type="term" value="F:hydrolase activity, hydrolyzing O-glycosyl compounds"/>
    <property type="evidence" value="ECO:0007669"/>
    <property type="project" value="InterPro"/>
</dbReference>
<dbReference type="InterPro" id="IPR001764">
    <property type="entry name" value="Glyco_hydro_3_N"/>
</dbReference>
<dbReference type="InterPro" id="IPR050226">
    <property type="entry name" value="NagZ_Beta-hexosaminidase"/>
</dbReference>
<dbReference type="Gene3D" id="3.20.20.300">
    <property type="entry name" value="Glycoside hydrolase, family 3, N-terminal domain"/>
    <property type="match status" value="1"/>
</dbReference>
<proteinExistence type="inferred from homology"/>
<dbReference type="HOGENOM" id="CLU_008392_0_3_7"/>
<dbReference type="eggNOG" id="COG1472">
    <property type="taxonomic scope" value="Bacteria"/>
</dbReference>
<evidence type="ECO:0000259" key="5">
    <source>
        <dbReference type="Pfam" id="PF00933"/>
    </source>
</evidence>
<dbReference type="PANTHER" id="PTHR30480:SF16">
    <property type="entry name" value="GLYCOSIDE HYDROLASE FAMILY 3 DOMAIN PROTEIN"/>
    <property type="match status" value="1"/>
</dbReference>
<sequence precursor="true">MLARTRNLQAPKSPAMRTRFAALLLLACCLLPAPALAHGADLDTMIGQMILAGFRGFTVNQRSTIVRDIRERHLGGVILFDYDMFWGAGQRNIRSVEQVRRLVKDLKAGADIPLLVAVDQEGGKVQRLKARYGFRETPSAADLGAGSDDAVREAGVVVGADLSSVGFNLNFAPVVDVNVDPDSPAIGRLGRSFSSDPERVARCAGIFMDELHRARVLSCLKHFPGHGSAGTDSHKGLTDVTATWSGAELIPYRELIAAGRADMVMTAHIFNARLDPDYPATLSKKVITGLLRGELGFDGVIVTDDMDMGAIADEYGRREAVRRAIEAGADILLFGNNLSFDEHIVEKVHALIRSMVDDGTIPKARIEASFARIMRLKRSL</sequence>
<keyword evidence="3" id="KW-0326">Glycosidase</keyword>
<dbReference type="GO" id="GO:0009254">
    <property type="term" value="P:peptidoglycan turnover"/>
    <property type="evidence" value="ECO:0007669"/>
    <property type="project" value="TreeGrafter"/>
</dbReference>
<dbReference type="InterPro" id="IPR036962">
    <property type="entry name" value="Glyco_hydro_3_N_sf"/>
</dbReference>
<name>F0JKK7_9BACT</name>
<feature type="domain" description="Glycoside hydrolase family 3 N-terminal" evidence="5">
    <location>
        <begin position="42"/>
        <end position="376"/>
    </location>
</feature>
<dbReference type="InterPro" id="IPR017853">
    <property type="entry name" value="GH"/>
</dbReference>
<feature type="signal peptide" evidence="4">
    <location>
        <begin position="1"/>
        <end position="37"/>
    </location>
</feature>
<evidence type="ECO:0000256" key="1">
    <source>
        <dbReference type="ARBA" id="ARBA00005336"/>
    </source>
</evidence>
<evidence type="ECO:0000313" key="6">
    <source>
        <dbReference type="EMBL" id="EGB16456.1"/>
    </source>
</evidence>
<dbReference type="STRING" id="641491.DND132_3253"/>
<accession>F0JKK7</accession>
<reference evidence="6 7" key="1">
    <citation type="journal article" date="2011" name="J. Bacteriol.">
        <title>Genome sequence of the mercury-methylating strain Desulfovibrio desulfuricans ND132.</title>
        <authorList>
            <person name="Brown S.D."/>
            <person name="Gilmour C.C."/>
            <person name="Kucken A.M."/>
            <person name="Wall J.D."/>
            <person name="Elias D.A."/>
            <person name="Brandt C.C."/>
            <person name="Podar M."/>
            <person name="Chertkov O."/>
            <person name="Held B."/>
            <person name="Bruce D.C."/>
            <person name="Detter J.C."/>
            <person name="Tapia R."/>
            <person name="Han C.S."/>
            <person name="Goodwin L.A."/>
            <person name="Cheng J.F."/>
            <person name="Pitluck S."/>
            <person name="Woyke T."/>
            <person name="Mikhailova N."/>
            <person name="Ivanova N.N."/>
            <person name="Han J."/>
            <person name="Lucas S."/>
            <person name="Lapidus A.L."/>
            <person name="Land M.L."/>
            <person name="Hauser L.J."/>
            <person name="Palumbo A.V."/>
        </authorList>
    </citation>
    <scope>NUCLEOTIDE SEQUENCE [LARGE SCALE GENOMIC DNA]</scope>
    <source>
        <strain evidence="6 7">ND132</strain>
    </source>
</reference>
<evidence type="ECO:0000313" key="7">
    <source>
        <dbReference type="Proteomes" id="UP000007845"/>
    </source>
</evidence>
<dbReference type="GO" id="GO:0005975">
    <property type="term" value="P:carbohydrate metabolic process"/>
    <property type="evidence" value="ECO:0007669"/>
    <property type="project" value="InterPro"/>
</dbReference>
<dbReference type="AlphaFoldDB" id="F0JKK7"/>
<evidence type="ECO:0000256" key="4">
    <source>
        <dbReference type="SAM" id="SignalP"/>
    </source>
</evidence>
<dbReference type="PANTHER" id="PTHR30480">
    <property type="entry name" value="BETA-HEXOSAMINIDASE-RELATED"/>
    <property type="match status" value="1"/>
</dbReference>
<dbReference type="SUPFAM" id="SSF51445">
    <property type="entry name" value="(Trans)glycosidases"/>
    <property type="match status" value="1"/>
</dbReference>
<dbReference type="InterPro" id="IPR019800">
    <property type="entry name" value="Glyco_hydro_3_AS"/>
</dbReference>
<dbReference type="KEGG" id="ddn:DND132_3253"/>
<dbReference type="Proteomes" id="UP000007845">
    <property type="component" value="Chromosome"/>
</dbReference>
<keyword evidence="4" id="KW-0732">Signal</keyword>